<name>A0AAD5URW0_9APHY</name>
<dbReference type="EMBL" id="JANAWD010000748">
    <property type="protein sequence ID" value="KAJ3476127.1"/>
    <property type="molecule type" value="Genomic_DNA"/>
</dbReference>
<proteinExistence type="predicted"/>
<organism evidence="1 2">
    <name type="scientific">Meripilus lineatus</name>
    <dbReference type="NCBI Taxonomy" id="2056292"/>
    <lineage>
        <taxon>Eukaryota</taxon>
        <taxon>Fungi</taxon>
        <taxon>Dikarya</taxon>
        <taxon>Basidiomycota</taxon>
        <taxon>Agaricomycotina</taxon>
        <taxon>Agaricomycetes</taxon>
        <taxon>Polyporales</taxon>
        <taxon>Meripilaceae</taxon>
        <taxon>Meripilus</taxon>
    </lineage>
</organism>
<dbReference type="Proteomes" id="UP001212997">
    <property type="component" value="Unassembled WGS sequence"/>
</dbReference>
<evidence type="ECO:0000313" key="1">
    <source>
        <dbReference type="EMBL" id="KAJ3476127.1"/>
    </source>
</evidence>
<dbReference type="AlphaFoldDB" id="A0AAD5URW0"/>
<sequence>MEQPPHEPLISAHPIQSIFELGLADVPPPNQVLSQSFSLLLDTPSGKFHIAGNGYIFSRDVDDEPESNWYSHQELVLARTIRSVLDPILCCQVSGGMNAV</sequence>
<reference evidence="1" key="1">
    <citation type="submission" date="2022-07" db="EMBL/GenBank/DDBJ databases">
        <title>Genome Sequence of Physisporinus lineatus.</title>
        <authorList>
            <person name="Buettner E."/>
        </authorList>
    </citation>
    <scope>NUCLEOTIDE SEQUENCE</scope>
    <source>
        <strain evidence="1">VT162</strain>
    </source>
</reference>
<evidence type="ECO:0000313" key="2">
    <source>
        <dbReference type="Proteomes" id="UP001212997"/>
    </source>
</evidence>
<comment type="caution">
    <text evidence="1">The sequence shown here is derived from an EMBL/GenBank/DDBJ whole genome shotgun (WGS) entry which is preliminary data.</text>
</comment>
<accession>A0AAD5URW0</accession>
<keyword evidence="2" id="KW-1185">Reference proteome</keyword>
<protein>
    <submittedName>
        <fullName evidence="1">Uncharacterized protein</fullName>
    </submittedName>
</protein>
<gene>
    <name evidence="1" type="ORF">NLI96_g11378</name>
</gene>